<evidence type="ECO:0000313" key="2">
    <source>
        <dbReference type="Proteomes" id="UP001565369"/>
    </source>
</evidence>
<dbReference type="Proteomes" id="UP001565369">
    <property type="component" value="Unassembled WGS sequence"/>
</dbReference>
<protein>
    <submittedName>
        <fullName evidence="1">Uncharacterized protein</fullName>
    </submittedName>
</protein>
<reference evidence="1 2" key="1">
    <citation type="submission" date="2024-07" db="EMBL/GenBank/DDBJ databases">
        <title>Genomic Encyclopedia of Type Strains, Phase V (KMG-V): Genome sequencing to study the core and pangenomes of soil and plant-associated prokaryotes.</title>
        <authorList>
            <person name="Whitman W."/>
        </authorList>
    </citation>
    <scope>NUCLEOTIDE SEQUENCE [LARGE SCALE GENOMIC DNA]</scope>
    <source>
        <strain evidence="1 2">USDA 152</strain>
    </source>
</reference>
<name>A0ABV4G4H9_9BRAD</name>
<dbReference type="EMBL" id="JBGBZJ010000003">
    <property type="protein sequence ID" value="MEY9458753.1"/>
    <property type="molecule type" value="Genomic_DNA"/>
</dbReference>
<accession>A0ABV4G4H9</accession>
<keyword evidence="2" id="KW-1185">Reference proteome</keyword>
<sequence length="100" mass="10653">MAWKHCVALLAIVPRRKVVATALVYGLSLSVRFTSATGEEVEIPTLPATSIVTRDGAPVLRDGWPLRASEPITLQLARASRGCQASCERPTILAPDCSAP</sequence>
<comment type="caution">
    <text evidence="1">The sequence shown here is derived from an EMBL/GenBank/DDBJ whole genome shotgun (WGS) entry which is preliminary data.</text>
</comment>
<evidence type="ECO:0000313" key="1">
    <source>
        <dbReference type="EMBL" id="MEY9458753.1"/>
    </source>
</evidence>
<organism evidence="1 2">
    <name type="scientific">Bradyrhizobium ottawaense</name>
    <dbReference type="NCBI Taxonomy" id="931866"/>
    <lineage>
        <taxon>Bacteria</taxon>
        <taxon>Pseudomonadati</taxon>
        <taxon>Pseudomonadota</taxon>
        <taxon>Alphaproteobacteria</taxon>
        <taxon>Hyphomicrobiales</taxon>
        <taxon>Nitrobacteraceae</taxon>
        <taxon>Bradyrhizobium</taxon>
    </lineage>
</organism>
<proteinExistence type="predicted"/>
<gene>
    <name evidence="1" type="ORF">ABIG07_007701</name>
</gene>